<proteinExistence type="predicted"/>
<gene>
    <name evidence="1" type="ORF">M407DRAFT_30284</name>
</gene>
<dbReference type="Proteomes" id="UP000054248">
    <property type="component" value="Unassembled WGS sequence"/>
</dbReference>
<protein>
    <submittedName>
        <fullName evidence="1">Uncharacterized protein</fullName>
    </submittedName>
</protein>
<dbReference type="AlphaFoldDB" id="A0A0C3LF29"/>
<evidence type="ECO:0000313" key="1">
    <source>
        <dbReference type="EMBL" id="KIO20052.1"/>
    </source>
</evidence>
<sequence length="64" mass="6826">MSTPYIDGSNFYDAFGSFEVFASAISFEAGVNRLNKFVVVAQANAVTDPAVPGRTIVKTRIPAV</sequence>
<keyword evidence="2" id="KW-1185">Reference proteome</keyword>
<reference evidence="1 2" key="1">
    <citation type="submission" date="2014-04" db="EMBL/GenBank/DDBJ databases">
        <authorList>
            <consortium name="DOE Joint Genome Institute"/>
            <person name="Kuo A."/>
            <person name="Girlanda M."/>
            <person name="Perotto S."/>
            <person name="Kohler A."/>
            <person name="Nagy L.G."/>
            <person name="Floudas D."/>
            <person name="Copeland A."/>
            <person name="Barry K.W."/>
            <person name="Cichocki N."/>
            <person name="Veneault-Fourrey C."/>
            <person name="LaButti K."/>
            <person name="Lindquist E.A."/>
            <person name="Lipzen A."/>
            <person name="Lundell T."/>
            <person name="Morin E."/>
            <person name="Murat C."/>
            <person name="Sun H."/>
            <person name="Tunlid A."/>
            <person name="Henrissat B."/>
            <person name="Grigoriev I.V."/>
            <person name="Hibbett D.S."/>
            <person name="Martin F."/>
            <person name="Nordberg H.P."/>
            <person name="Cantor M.N."/>
            <person name="Hua S.X."/>
        </authorList>
    </citation>
    <scope>NUCLEOTIDE SEQUENCE [LARGE SCALE GENOMIC DNA]</scope>
    <source>
        <strain evidence="1 2">MUT 4182</strain>
    </source>
</reference>
<reference evidence="2" key="2">
    <citation type="submission" date="2015-01" db="EMBL/GenBank/DDBJ databases">
        <title>Evolutionary Origins and Diversification of the Mycorrhizal Mutualists.</title>
        <authorList>
            <consortium name="DOE Joint Genome Institute"/>
            <consortium name="Mycorrhizal Genomics Consortium"/>
            <person name="Kohler A."/>
            <person name="Kuo A."/>
            <person name="Nagy L.G."/>
            <person name="Floudas D."/>
            <person name="Copeland A."/>
            <person name="Barry K.W."/>
            <person name="Cichocki N."/>
            <person name="Veneault-Fourrey C."/>
            <person name="LaButti K."/>
            <person name="Lindquist E.A."/>
            <person name="Lipzen A."/>
            <person name="Lundell T."/>
            <person name="Morin E."/>
            <person name="Murat C."/>
            <person name="Riley R."/>
            <person name="Ohm R."/>
            <person name="Sun H."/>
            <person name="Tunlid A."/>
            <person name="Henrissat B."/>
            <person name="Grigoriev I.V."/>
            <person name="Hibbett D.S."/>
            <person name="Martin F."/>
        </authorList>
    </citation>
    <scope>NUCLEOTIDE SEQUENCE [LARGE SCALE GENOMIC DNA]</scope>
    <source>
        <strain evidence="2">MUT 4182</strain>
    </source>
</reference>
<evidence type="ECO:0000313" key="2">
    <source>
        <dbReference type="Proteomes" id="UP000054248"/>
    </source>
</evidence>
<name>A0A0C3LF29_9AGAM</name>
<dbReference type="EMBL" id="KN823190">
    <property type="protein sequence ID" value="KIO20052.1"/>
    <property type="molecule type" value="Genomic_DNA"/>
</dbReference>
<organism evidence="1 2">
    <name type="scientific">Tulasnella calospora MUT 4182</name>
    <dbReference type="NCBI Taxonomy" id="1051891"/>
    <lineage>
        <taxon>Eukaryota</taxon>
        <taxon>Fungi</taxon>
        <taxon>Dikarya</taxon>
        <taxon>Basidiomycota</taxon>
        <taxon>Agaricomycotina</taxon>
        <taxon>Agaricomycetes</taxon>
        <taxon>Cantharellales</taxon>
        <taxon>Tulasnellaceae</taxon>
        <taxon>Tulasnella</taxon>
    </lineage>
</organism>
<accession>A0A0C3LF29</accession>
<dbReference type="HOGENOM" id="CLU_2869303_0_0_1"/>